<evidence type="ECO:0000256" key="15">
    <source>
        <dbReference type="SAM" id="Phobius"/>
    </source>
</evidence>
<dbReference type="GeneID" id="19276487"/>
<dbReference type="RefSeq" id="XP_007838246.1">
    <property type="nucleotide sequence ID" value="XM_007840055.1"/>
</dbReference>
<dbReference type="Pfam" id="PF02353">
    <property type="entry name" value="CMAS"/>
    <property type="match status" value="1"/>
</dbReference>
<dbReference type="EMBL" id="KI912117">
    <property type="protein sequence ID" value="ETS76087.1"/>
    <property type="molecule type" value="Genomic_DNA"/>
</dbReference>
<dbReference type="SUPFAM" id="SSF53335">
    <property type="entry name" value="S-adenosyl-L-methionine-dependent methyltransferases"/>
    <property type="match status" value="1"/>
</dbReference>
<dbReference type="Proteomes" id="UP000030651">
    <property type="component" value="Unassembled WGS sequence"/>
</dbReference>
<dbReference type="GO" id="GO:0008168">
    <property type="term" value="F:methyltransferase activity"/>
    <property type="evidence" value="ECO:0007669"/>
    <property type="project" value="UniProtKB-KW"/>
</dbReference>
<evidence type="ECO:0000313" key="17">
    <source>
        <dbReference type="Proteomes" id="UP000030651"/>
    </source>
</evidence>
<gene>
    <name evidence="16" type="ORF">PFICI_11474</name>
</gene>
<keyword evidence="5" id="KW-0444">Lipid biosynthesis</keyword>
<sequence>MAAQEKNGPQLEGDMSFIQTPPAQPSKFKSTDCGVATTNASIAAAIPNAPLPAEGSGNDSFPLMTLGGLLVGVPISLAWFLGGGFWTSLFFFVVLFVPILVSVWYVTSRNSPRINTKAKLPGRPVEEYLTFKKNEDRARYNTASSKIPMEDFIEKYLDGEVDFNGDALDILEYRHDWASWAFTWNLFKFIFAGFGKSVLFHTREQDEEQIKPTYDAGNDHYSYFLGPRMVYTSGIISDPSKEETLEEMQDNKMSVVCEKLDLKEGETLLDIGCGWGSLARFAAVNYGANVTGVTISPNQAAWGNDGLRRSGVPESRGRILCSDYRDIPEQKFNKISQIEMGEHVGIKKLTGFFRQCSDMLADDGAMYVQLSGLRRAWQYEDLIWGLYLNKFIFPGADASTPLWYYVSCLESAGFEVKSIDTVGVHYSGTLWRWYRNWVGNAETVRAKFGEHWYRIWELFLAWSTIASRQGSATCFQFVVVKNLNATHRIDGVLSQHGIRGALAAAQAKGRSFFPKI</sequence>
<evidence type="ECO:0000256" key="12">
    <source>
        <dbReference type="ARBA" id="ARBA00023098"/>
    </source>
</evidence>
<evidence type="ECO:0000256" key="13">
    <source>
        <dbReference type="ARBA" id="ARBA00023136"/>
    </source>
</evidence>
<comment type="similarity">
    <text evidence="4">Belongs to the CFA/CMAS family.</text>
</comment>
<keyword evidence="7" id="KW-0808">Transferase</keyword>
<keyword evidence="9 15" id="KW-0812">Transmembrane</keyword>
<comment type="pathway">
    <text evidence="3">Sphingolipid metabolism.</text>
</comment>
<evidence type="ECO:0000256" key="10">
    <source>
        <dbReference type="ARBA" id="ARBA00022919"/>
    </source>
</evidence>
<evidence type="ECO:0000256" key="11">
    <source>
        <dbReference type="ARBA" id="ARBA00022989"/>
    </source>
</evidence>
<evidence type="ECO:0000256" key="5">
    <source>
        <dbReference type="ARBA" id="ARBA00022516"/>
    </source>
</evidence>
<evidence type="ECO:0000256" key="2">
    <source>
        <dbReference type="ARBA" id="ARBA00004760"/>
    </source>
</evidence>
<evidence type="ECO:0000256" key="6">
    <source>
        <dbReference type="ARBA" id="ARBA00022603"/>
    </source>
</evidence>
<dbReference type="GO" id="GO:0032259">
    <property type="term" value="P:methylation"/>
    <property type="evidence" value="ECO:0007669"/>
    <property type="project" value="UniProtKB-KW"/>
</dbReference>
<dbReference type="Gene3D" id="3.40.50.150">
    <property type="entry name" value="Vaccinia Virus protein VP39"/>
    <property type="match status" value="1"/>
</dbReference>
<evidence type="ECO:0000256" key="7">
    <source>
        <dbReference type="ARBA" id="ARBA00022679"/>
    </source>
</evidence>
<evidence type="ECO:0000313" key="16">
    <source>
        <dbReference type="EMBL" id="ETS76087.1"/>
    </source>
</evidence>
<keyword evidence="11 15" id="KW-1133">Transmembrane helix</keyword>
<keyword evidence="6" id="KW-0489">Methyltransferase</keyword>
<dbReference type="eggNOG" id="ENOG502QS47">
    <property type="taxonomic scope" value="Eukaryota"/>
</dbReference>
<dbReference type="EC" id="2.1.1.317" evidence="14"/>
<feature type="transmembrane region" description="Helical" evidence="15">
    <location>
        <begin position="89"/>
        <end position="107"/>
    </location>
</feature>
<accession>W3WSD6</accession>
<dbReference type="InterPro" id="IPR029063">
    <property type="entry name" value="SAM-dependent_MTases_sf"/>
</dbReference>
<dbReference type="GO" id="GO:0016020">
    <property type="term" value="C:membrane"/>
    <property type="evidence" value="ECO:0007669"/>
    <property type="project" value="UniProtKB-SubCell"/>
</dbReference>
<dbReference type="OrthoDB" id="412182at2759"/>
<comment type="pathway">
    <text evidence="2">Lipid metabolism; sphingolipid metabolism.</text>
</comment>
<dbReference type="GO" id="GO:0006665">
    <property type="term" value="P:sphingolipid metabolic process"/>
    <property type="evidence" value="ECO:0007669"/>
    <property type="project" value="UniProtKB-KW"/>
</dbReference>
<proteinExistence type="inferred from homology"/>
<keyword evidence="8" id="KW-0949">S-adenosyl-L-methionine</keyword>
<evidence type="ECO:0000256" key="4">
    <source>
        <dbReference type="ARBA" id="ARBA00010815"/>
    </source>
</evidence>
<keyword evidence="10" id="KW-0746">Sphingolipid metabolism</keyword>
<name>W3WSD6_PESFW</name>
<dbReference type="STRING" id="1229662.W3WSD6"/>
<evidence type="ECO:0000256" key="3">
    <source>
        <dbReference type="ARBA" id="ARBA00004991"/>
    </source>
</evidence>
<protein>
    <recommendedName>
        <fullName evidence="14">sphingolipid C(9)-methyltransferase</fullName>
        <ecNumber evidence="14">2.1.1.317</ecNumber>
    </recommendedName>
</protein>
<dbReference type="InterPro" id="IPR052290">
    <property type="entry name" value="Sphingo_C9-MT"/>
</dbReference>
<comment type="subcellular location">
    <subcellularLocation>
        <location evidence="1">Membrane</location>
        <topology evidence="1">Multi-pass membrane protein</topology>
    </subcellularLocation>
</comment>
<evidence type="ECO:0000256" key="14">
    <source>
        <dbReference type="ARBA" id="ARBA00039020"/>
    </source>
</evidence>
<reference evidence="17" key="1">
    <citation type="journal article" date="2015" name="BMC Genomics">
        <title>Genomic and transcriptomic analysis of the endophytic fungus Pestalotiopsis fici reveals its lifestyle and high potential for synthesis of natural products.</title>
        <authorList>
            <person name="Wang X."/>
            <person name="Zhang X."/>
            <person name="Liu L."/>
            <person name="Xiang M."/>
            <person name="Wang W."/>
            <person name="Sun X."/>
            <person name="Che Y."/>
            <person name="Guo L."/>
            <person name="Liu G."/>
            <person name="Guo L."/>
            <person name="Wang C."/>
            <person name="Yin W.B."/>
            <person name="Stadler M."/>
            <person name="Zhang X."/>
            <person name="Liu X."/>
        </authorList>
    </citation>
    <scope>NUCLEOTIDE SEQUENCE [LARGE SCALE GENOMIC DNA]</scope>
    <source>
        <strain evidence="17">W106-1 / CGMCC3.15140</strain>
    </source>
</reference>
<organism evidence="16 17">
    <name type="scientific">Pestalotiopsis fici (strain W106-1 / CGMCC3.15140)</name>
    <dbReference type="NCBI Taxonomy" id="1229662"/>
    <lineage>
        <taxon>Eukaryota</taxon>
        <taxon>Fungi</taxon>
        <taxon>Dikarya</taxon>
        <taxon>Ascomycota</taxon>
        <taxon>Pezizomycotina</taxon>
        <taxon>Sordariomycetes</taxon>
        <taxon>Xylariomycetidae</taxon>
        <taxon>Amphisphaeriales</taxon>
        <taxon>Sporocadaceae</taxon>
        <taxon>Pestalotiopsis</taxon>
    </lineage>
</organism>
<feature type="transmembrane region" description="Helical" evidence="15">
    <location>
        <begin position="61"/>
        <end position="82"/>
    </location>
</feature>
<dbReference type="InParanoid" id="W3WSD6"/>
<dbReference type="PANTHER" id="PTHR45197:SF1">
    <property type="entry name" value="SPHINGOLIPID C9-METHYLTRANSFERASE A-RELATED"/>
    <property type="match status" value="1"/>
</dbReference>
<dbReference type="AlphaFoldDB" id="W3WSD6"/>
<dbReference type="OMA" id="QRWYRIW"/>
<dbReference type="HOGENOM" id="CLU_026434_5_0_1"/>
<keyword evidence="12" id="KW-0443">Lipid metabolism</keyword>
<keyword evidence="13 15" id="KW-0472">Membrane</keyword>
<evidence type="ECO:0000256" key="1">
    <source>
        <dbReference type="ARBA" id="ARBA00004141"/>
    </source>
</evidence>
<dbReference type="KEGG" id="pfy:PFICI_11474"/>
<keyword evidence="17" id="KW-1185">Reference proteome</keyword>
<dbReference type="PANTHER" id="PTHR45197">
    <property type="entry name" value="SYNTHASE, PUTATIVE (AFU_ORTHOLOGUE AFUA_7G04190)-RELATED"/>
    <property type="match status" value="1"/>
</dbReference>
<dbReference type="CDD" id="cd02440">
    <property type="entry name" value="AdoMet_MTases"/>
    <property type="match status" value="1"/>
</dbReference>
<evidence type="ECO:0000256" key="8">
    <source>
        <dbReference type="ARBA" id="ARBA00022691"/>
    </source>
</evidence>
<evidence type="ECO:0000256" key="9">
    <source>
        <dbReference type="ARBA" id="ARBA00022692"/>
    </source>
</evidence>